<name>A0A147KB46_9BACI</name>
<proteinExistence type="predicted"/>
<evidence type="ECO:0000313" key="1">
    <source>
        <dbReference type="EMBL" id="KUP08114.1"/>
    </source>
</evidence>
<dbReference type="RefSeq" id="WP_010175879.1">
    <property type="nucleotide sequence ID" value="NZ_LDYG01000017.1"/>
</dbReference>
<dbReference type="Pfam" id="PF13076">
    <property type="entry name" value="Fur_reg_FbpA"/>
    <property type="match status" value="1"/>
</dbReference>
<sequence length="59" mass="6866">MKEQSLQVTHDSVKDYFIHMLLDHGFVKLEDGRQLYEGSFSELKALCQQLILIEQDIAL</sequence>
<accession>A0A147KB46</accession>
<dbReference type="AlphaFoldDB" id="A0A147KB46"/>
<gene>
    <name evidence="1" type="ORF">Q75_03390</name>
</gene>
<protein>
    <recommendedName>
        <fullName evidence="3">Fur-regulated basic protein FbpA</fullName>
    </recommendedName>
</protein>
<comment type="caution">
    <text evidence="1">The sequence shown here is derived from an EMBL/GenBank/DDBJ whole genome shotgun (WGS) entry which is preliminary data.</text>
</comment>
<keyword evidence="2" id="KW-1185">Reference proteome</keyword>
<reference evidence="1 2" key="1">
    <citation type="journal article" date="2016" name="Front. Microbiol.">
        <title>Microevolution Analysis of Bacillus coahuilensis Unveils Differences in Phosphorus Acquisition Strategies and Their Regulation.</title>
        <authorList>
            <person name="Gomez-Lunar Z."/>
            <person name="Hernandez-Gonzalez I."/>
            <person name="Rodriguez-Torres M.D."/>
            <person name="Souza V."/>
            <person name="Olmedo-Alvarez G."/>
        </authorList>
    </citation>
    <scope>NUCLEOTIDE SEQUENCE [LARGE SCALE GENOMIC DNA]</scope>
    <source>
        <strain evidence="2">p1.1.43</strain>
    </source>
</reference>
<dbReference type="Proteomes" id="UP000074108">
    <property type="component" value="Unassembled WGS sequence"/>
</dbReference>
<evidence type="ECO:0008006" key="3">
    <source>
        <dbReference type="Google" id="ProtNLM"/>
    </source>
</evidence>
<dbReference type="EMBL" id="LDYG01000017">
    <property type="protein sequence ID" value="KUP08114.1"/>
    <property type="molecule type" value="Genomic_DNA"/>
</dbReference>
<dbReference type="STRING" id="1150625.Q75_03390"/>
<evidence type="ECO:0000313" key="2">
    <source>
        <dbReference type="Proteomes" id="UP000074108"/>
    </source>
</evidence>
<dbReference type="PATRIC" id="fig|1150625.3.peg.710"/>
<dbReference type="InterPro" id="IPR025072">
    <property type="entry name" value="Fur_reg_FbpA"/>
</dbReference>
<organism evidence="1 2">
    <name type="scientific">Bacillus coahuilensis p1.1.43</name>
    <dbReference type="NCBI Taxonomy" id="1150625"/>
    <lineage>
        <taxon>Bacteria</taxon>
        <taxon>Bacillati</taxon>
        <taxon>Bacillota</taxon>
        <taxon>Bacilli</taxon>
        <taxon>Bacillales</taxon>
        <taxon>Bacillaceae</taxon>
        <taxon>Bacillus</taxon>
    </lineage>
</organism>